<dbReference type="EMBL" id="JACGCI010000007">
    <property type="protein sequence ID" value="KAF6762859.1"/>
    <property type="molecule type" value="Genomic_DNA"/>
</dbReference>
<dbReference type="OrthoDB" id="2851121at2759"/>
<evidence type="ECO:0000313" key="2">
    <source>
        <dbReference type="Proteomes" id="UP000521943"/>
    </source>
</evidence>
<protein>
    <submittedName>
        <fullName evidence="1">Uncharacterized protein</fullName>
    </submittedName>
</protein>
<proteinExistence type="predicted"/>
<accession>A0A8H6MEI0</accession>
<comment type="caution">
    <text evidence="1">The sequence shown here is derived from an EMBL/GenBank/DDBJ whole genome shotgun (WGS) entry which is preliminary data.</text>
</comment>
<organism evidence="1 2">
    <name type="scientific">Ephemerocybe angulata</name>
    <dbReference type="NCBI Taxonomy" id="980116"/>
    <lineage>
        <taxon>Eukaryota</taxon>
        <taxon>Fungi</taxon>
        <taxon>Dikarya</taxon>
        <taxon>Basidiomycota</taxon>
        <taxon>Agaricomycotina</taxon>
        <taxon>Agaricomycetes</taxon>
        <taxon>Agaricomycetidae</taxon>
        <taxon>Agaricales</taxon>
        <taxon>Agaricineae</taxon>
        <taxon>Psathyrellaceae</taxon>
        <taxon>Ephemerocybe</taxon>
    </lineage>
</organism>
<sequence length="412" mass="46636">MTLFSTSQRMPVNLETMFNPENLEATLARHATKPSIHLTIPRLRYFNHTRPFIRLTEDVVRNIFEYVVDGDVMYTAFASFSRPHPRAAPLSIWGISRQCAQWAEAEKGIWAAVSGMQHHPNSPHVELVKRWIQRADPRTPRTIQEGEGPLRPLSFHIAPPNYEAWGYTDEELGDFEDEMTPRILRVFMQHAPRWLDIAFDLDDTLADVYLGLIGTTSNAPGQVRHLELLANKVSTLRAADEIFKTIELFSGTVTKIMWSGPQDFVSSLVTQPISLPHVEVLGMDVCNPKEIYECLQKLRVPKLVELKICFCGPYTGPAVHWRDNIVKLLQIVAALPQLPKVLWIHEDGLRSDPGAMRVLVYWTFQKGIEMLGLSANGMQAGDVADTLQGSGYDIVWNDDDGSVEIRKLESNR</sequence>
<dbReference type="Proteomes" id="UP000521943">
    <property type="component" value="Unassembled WGS sequence"/>
</dbReference>
<gene>
    <name evidence="1" type="ORF">DFP72DRAFT_877131</name>
</gene>
<keyword evidence="2" id="KW-1185">Reference proteome</keyword>
<name>A0A8H6MEI0_9AGAR</name>
<evidence type="ECO:0000313" key="1">
    <source>
        <dbReference type="EMBL" id="KAF6762859.1"/>
    </source>
</evidence>
<reference evidence="1 2" key="1">
    <citation type="submission" date="2020-07" db="EMBL/GenBank/DDBJ databases">
        <title>Comparative genomics of pyrophilous fungi reveals a link between fire events and developmental genes.</title>
        <authorList>
            <consortium name="DOE Joint Genome Institute"/>
            <person name="Steindorff A.S."/>
            <person name="Carver A."/>
            <person name="Calhoun S."/>
            <person name="Stillman K."/>
            <person name="Liu H."/>
            <person name="Lipzen A."/>
            <person name="Pangilinan J."/>
            <person name="Labutti K."/>
            <person name="Bruns T.D."/>
            <person name="Grigoriev I.V."/>
        </authorList>
    </citation>
    <scope>NUCLEOTIDE SEQUENCE [LARGE SCALE GENOMIC DNA]</scope>
    <source>
        <strain evidence="1 2">CBS 144469</strain>
    </source>
</reference>
<dbReference type="AlphaFoldDB" id="A0A8H6MEI0"/>